<dbReference type="KEGG" id="reu:Reut_C6353"/>
<name>Q46MH4_CUPPJ</name>
<dbReference type="HOGENOM" id="CLU_1783653_0_0_4"/>
<accession>Q46MH4</accession>
<dbReference type="AlphaFoldDB" id="Q46MH4"/>
<protein>
    <submittedName>
        <fullName evidence="1">Uncharacterized protein</fullName>
    </submittedName>
</protein>
<keyword evidence="1" id="KW-0614">Plasmid</keyword>
<proteinExistence type="predicted"/>
<gene>
    <name evidence="1" type="ordered locus">Reut_C6353</name>
</gene>
<organism evidence="1">
    <name type="scientific">Cupriavidus pinatubonensis (strain JMP 134 / LMG 1197)</name>
    <name type="common">Cupriavidus necator (strain JMP 134)</name>
    <dbReference type="NCBI Taxonomy" id="264198"/>
    <lineage>
        <taxon>Bacteria</taxon>
        <taxon>Pseudomonadati</taxon>
        <taxon>Pseudomonadota</taxon>
        <taxon>Betaproteobacteria</taxon>
        <taxon>Burkholderiales</taxon>
        <taxon>Burkholderiaceae</taxon>
        <taxon>Cupriavidus</taxon>
    </lineage>
</organism>
<reference evidence="1" key="1">
    <citation type="submission" date="2005-08" db="EMBL/GenBank/DDBJ databases">
        <title>Complete sequence of a megaplasmid of Ralstonia eutropha JMP134.</title>
        <authorList>
            <person name="Copeland A."/>
            <person name="Lucas S."/>
            <person name="Lapidus A."/>
            <person name="Barry K."/>
            <person name="Detter J.C."/>
            <person name="Glavina T."/>
            <person name="Hammon N."/>
            <person name="Israni S."/>
            <person name="Pitluck S."/>
            <person name="Goltsman E."/>
            <person name="Martinez M."/>
            <person name="Vergez L."/>
            <person name="Larimer F."/>
            <person name="Land M."/>
            <person name="Lykidis A."/>
            <person name="Richardson P."/>
        </authorList>
    </citation>
    <scope>NUCLEOTIDE SEQUENCE [LARGE SCALE GENOMIC DNA]</scope>
    <source>
        <strain evidence="1">JMP134</strain>
        <plasmid evidence="1">megaplasmid</plasmid>
    </source>
</reference>
<evidence type="ECO:0000313" key="1">
    <source>
        <dbReference type="EMBL" id="AAZ65656.1"/>
    </source>
</evidence>
<sequence length="145" mass="15996">MDLQTTLDMSLNESTPDWPFAIITLINRRDGLIFSYPAAFVYDVPGGFAWVDPSYLDGFEGGATAVHILRGAVLPDLSVGEPRSRYVFENDDFTGKIGMHIGKAEHQADSLAWYAAELRRRGKTHAGERERVWGLIAPGIPCTKG</sequence>
<dbReference type="EMBL" id="CP000092">
    <property type="protein sequence ID" value="AAZ65656.1"/>
    <property type="molecule type" value="Genomic_DNA"/>
</dbReference>
<geneLocation type="plasmid" evidence="1">
    <name>megaplasmid</name>
</geneLocation>